<evidence type="ECO:0000313" key="1">
    <source>
        <dbReference type="EMBL" id="JAE02063.1"/>
    </source>
</evidence>
<organism evidence="1">
    <name type="scientific">Arundo donax</name>
    <name type="common">Giant reed</name>
    <name type="synonym">Donax arundinaceus</name>
    <dbReference type="NCBI Taxonomy" id="35708"/>
    <lineage>
        <taxon>Eukaryota</taxon>
        <taxon>Viridiplantae</taxon>
        <taxon>Streptophyta</taxon>
        <taxon>Embryophyta</taxon>
        <taxon>Tracheophyta</taxon>
        <taxon>Spermatophyta</taxon>
        <taxon>Magnoliopsida</taxon>
        <taxon>Liliopsida</taxon>
        <taxon>Poales</taxon>
        <taxon>Poaceae</taxon>
        <taxon>PACMAD clade</taxon>
        <taxon>Arundinoideae</taxon>
        <taxon>Arundineae</taxon>
        <taxon>Arundo</taxon>
    </lineage>
</organism>
<reference evidence="1" key="1">
    <citation type="submission" date="2014-09" db="EMBL/GenBank/DDBJ databases">
        <authorList>
            <person name="Magalhaes I.L.F."/>
            <person name="Oliveira U."/>
            <person name="Santos F.R."/>
            <person name="Vidigal T.H.D.A."/>
            <person name="Brescovit A.D."/>
            <person name="Santos A.J."/>
        </authorList>
    </citation>
    <scope>NUCLEOTIDE SEQUENCE</scope>
    <source>
        <tissue evidence="1">Shoot tissue taken approximately 20 cm above the soil surface</tissue>
    </source>
</reference>
<protein>
    <submittedName>
        <fullName evidence="1">Uncharacterized protein</fullName>
    </submittedName>
</protein>
<sequence>MIKCTSKHLPMYNQFPPMSICLFYGHLTL</sequence>
<dbReference type="AlphaFoldDB" id="A0A0A9F1B0"/>
<accession>A0A0A9F1B0</accession>
<proteinExistence type="predicted"/>
<name>A0A0A9F1B0_ARUDO</name>
<dbReference type="EMBL" id="GBRH01195833">
    <property type="protein sequence ID" value="JAE02063.1"/>
    <property type="molecule type" value="Transcribed_RNA"/>
</dbReference>
<reference evidence="1" key="2">
    <citation type="journal article" date="2015" name="Data Brief">
        <title>Shoot transcriptome of the giant reed, Arundo donax.</title>
        <authorList>
            <person name="Barrero R.A."/>
            <person name="Guerrero F.D."/>
            <person name="Moolhuijzen P."/>
            <person name="Goolsby J.A."/>
            <person name="Tidwell J."/>
            <person name="Bellgard S.E."/>
            <person name="Bellgard M.I."/>
        </authorList>
    </citation>
    <scope>NUCLEOTIDE SEQUENCE</scope>
    <source>
        <tissue evidence="1">Shoot tissue taken approximately 20 cm above the soil surface</tissue>
    </source>
</reference>